<dbReference type="EMBL" id="JACGWS010000006">
    <property type="protein sequence ID" value="MBC8755260.1"/>
    <property type="molecule type" value="Genomic_DNA"/>
</dbReference>
<evidence type="ECO:0000256" key="2">
    <source>
        <dbReference type="SAM" id="SignalP"/>
    </source>
</evidence>
<evidence type="ECO:0000313" key="3">
    <source>
        <dbReference type="EMBL" id="MBC8755260.1"/>
    </source>
</evidence>
<dbReference type="Proteomes" id="UP000619238">
    <property type="component" value="Unassembled WGS sequence"/>
</dbReference>
<organism evidence="3 4">
    <name type="scientific">Kordia aestuariivivens</name>
    <dbReference type="NCBI Taxonomy" id="2759037"/>
    <lineage>
        <taxon>Bacteria</taxon>
        <taxon>Pseudomonadati</taxon>
        <taxon>Bacteroidota</taxon>
        <taxon>Flavobacteriia</taxon>
        <taxon>Flavobacteriales</taxon>
        <taxon>Flavobacteriaceae</taxon>
        <taxon>Kordia</taxon>
    </lineage>
</organism>
<accession>A0ABR7Q9L8</accession>
<feature type="signal peptide" evidence="2">
    <location>
        <begin position="1"/>
        <end position="21"/>
    </location>
</feature>
<protein>
    <submittedName>
        <fullName evidence="3">Uncharacterized protein</fullName>
    </submittedName>
</protein>
<reference evidence="3 4" key="1">
    <citation type="submission" date="2020-07" db="EMBL/GenBank/DDBJ databases">
        <title>Description of Kordia aestuariivivens sp. nov., isolated from a tidal flat.</title>
        <authorList>
            <person name="Park S."/>
            <person name="Yoon J.-H."/>
        </authorList>
    </citation>
    <scope>NUCLEOTIDE SEQUENCE [LARGE SCALE GENOMIC DNA]</scope>
    <source>
        <strain evidence="3 4">YSTF-M3</strain>
    </source>
</reference>
<dbReference type="RefSeq" id="WP_187562310.1">
    <property type="nucleotide sequence ID" value="NZ_JACGWS010000006.1"/>
</dbReference>
<evidence type="ECO:0000313" key="4">
    <source>
        <dbReference type="Proteomes" id="UP000619238"/>
    </source>
</evidence>
<feature type="region of interest" description="Disordered" evidence="1">
    <location>
        <begin position="234"/>
        <end position="283"/>
    </location>
</feature>
<feature type="compositionally biased region" description="Polar residues" evidence="1">
    <location>
        <begin position="252"/>
        <end position="267"/>
    </location>
</feature>
<proteinExistence type="predicted"/>
<evidence type="ECO:0000256" key="1">
    <source>
        <dbReference type="SAM" id="MobiDB-lite"/>
    </source>
</evidence>
<gene>
    <name evidence="3" type="ORF">H2O64_11285</name>
</gene>
<comment type="caution">
    <text evidence="3">The sequence shown here is derived from an EMBL/GenBank/DDBJ whole genome shotgun (WGS) entry which is preliminary data.</text>
</comment>
<sequence length="470" mass="51718">MKIVRNLIRVLCILTIGSSLTNCQNDTITEMQEEATVQKEFPFKSTLLTRQDLEANSKLSNQMRSLATIQNSSIAESTYNETYNFTVHTNIVKFVESTENNSHSYTFPIDRDNSTGSTLENLVFSYNVTTDDYEASLVTYHFSAAQQQEFVLTQHVATPHEITYMPIAVNLSDIVAEDIVGMPCTTIYTVYHITPGPDSGTFLYSTNGNVQNTCEHEFDDDPCDTYTVIEINCPDGGSGSGSGTDDNTSTDPYSSPNNTPSGGSTASDDNTTPPNDDDNNDIVTSPISKEEYLEITQQLDDAFGEDGWELAEEPLVGEESFDSVEELEAYMDSMPTNISASQTSTQALQNGDVITRFTFPTTQYVNLADLNVEIVSKTENFQTGQEFEVVGVNSYLSGLTVVKDWEANENYSVSTSSSNGNYKVVIMTGIIKTGTSVGGIEIHVKQTATIRMEINKYNGDEGYSNMTLVF</sequence>
<feature type="chain" id="PRO_5046775610" evidence="2">
    <location>
        <begin position="22"/>
        <end position="470"/>
    </location>
</feature>
<keyword evidence="4" id="KW-1185">Reference proteome</keyword>
<name>A0ABR7Q9L8_9FLAO</name>
<keyword evidence="2" id="KW-0732">Signal</keyword>